<reference evidence="1" key="2">
    <citation type="journal article" date="2015" name="Fish Shellfish Immunol.">
        <title>Early steps in the European eel (Anguilla anguilla)-Vibrio vulnificus interaction in the gills: Role of the RtxA13 toxin.</title>
        <authorList>
            <person name="Callol A."/>
            <person name="Pajuelo D."/>
            <person name="Ebbesson L."/>
            <person name="Teles M."/>
            <person name="MacKenzie S."/>
            <person name="Amaro C."/>
        </authorList>
    </citation>
    <scope>NUCLEOTIDE SEQUENCE</scope>
</reference>
<accession>A0A0E9XT16</accession>
<sequence length="63" mass="7522">MYCLVYLYFHFSKENNETASGLFKSDYRLPKTKAVSIQLHFCRVHSYWISINEGPPSLLKHRR</sequence>
<reference evidence="1" key="1">
    <citation type="submission" date="2014-11" db="EMBL/GenBank/DDBJ databases">
        <authorList>
            <person name="Amaro Gonzalez C."/>
        </authorList>
    </citation>
    <scope>NUCLEOTIDE SEQUENCE</scope>
</reference>
<protein>
    <submittedName>
        <fullName evidence="1">Uncharacterized protein</fullName>
    </submittedName>
</protein>
<name>A0A0E9XT16_ANGAN</name>
<dbReference type="AlphaFoldDB" id="A0A0E9XT16"/>
<organism evidence="1">
    <name type="scientific">Anguilla anguilla</name>
    <name type="common">European freshwater eel</name>
    <name type="synonym">Muraena anguilla</name>
    <dbReference type="NCBI Taxonomy" id="7936"/>
    <lineage>
        <taxon>Eukaryota</taxon>
        <taxon>Metazoa</taxon>
        <taxon>Chordata</taxon>
        <taxon>Craniata</taxon>
        <taxon>Vertebrata</taxon>
        <taxon>Euteleostomi</taxon>
        <taxon>Actinopterygii</taxon>
        <taxon>Neopterygii</taxon>
        <taxon>Teleostei</taxon>
        <taxon>Anguilliformes</taxon>
        <taxon>Anguillidae</taxon>
        <taxon>Anguilla</taxon>
    </lineage>
</organism>
<proteinExistence type="predicted"/>
<evidence type="ECO:0000313" key="1">
    <source>
        <dbReference type="EMBL" id="JAI05572.1"/>
    </source>
</evidence>
<dbReference type="EMBL" id="GBXM01003006">
    <property type="protein sequence ID" value="JAI05572.1"/>
    <property type="molecule type" value="Transcribed_RNA"/>
</dbReference>